<organism evidence="2">
    <name type="scientific">Trepomonas sp. PC1</name>
    <dbReference type="NCBI Taxonomy" id="1076344"/>
    <lineage>
        <taxon>Eukaryota</taxon>
        <taxon>Metamonada</taxon>
        <taxon>Diplomonadida</taxon>
        <taxon>Hexamitidae</taxon>
        <taxon>Hexamitinae</taxon>
        <taxon>Trepomonas</taxon>
    </lineage>
</organism>
<keyword evidence="2" id="KW-0378">Hydrolase</keyword>
<keyword evidence="2" id="KW-0540">Nuclease</keyword>
<sequence length="159" mass="18061">VTRLYEYHYILMIDSCGSHIVDQRLPELKHSEQIHIVMIPKGCTPYLQALDVGVNSSIKQLYKKEVREFQQASLGQSVIPKRKEVVSNLLRTIQQITPQTIQKAFRDSGITEELLTRVPLPSELIPASEHIVDEFDAIEDIHTLDNTQGLAEDLQVGEE</sequence>
<name>A0A146K319_9EUKA</name>
<feature type="domain" description="DDE-1" evidence="1">
    <location>
        <begin position="9"/>
        <end position="105"/>
    </location>
</feature>
<gene>
    <name evidence="2" type="ORF">TPC1_17148</name>
</gene>
<feature type="non-terminal residue" evidence="2">
    <location>
        <position position="1"/>
    </location>
</feature>
<dbReference type="GO" id="GO:0004519">
    <property type="term" value="F:endonuclease activity"/>
    <property type="evidence" value="ECO:0007669"/>
    <property type="project" value="UniProtKB-KW"/>
</dbReference>
<dbReference type="EMBL" id="GDID01005324">
    <property type="protein sequence ID" value="JAP91282.1"/>
    <property type="molecule type" value="Transcribed_RNA"/>
</dbReference>
<accession>A0A146K319</accession>
<keyword evidence="2" id="KW-0255">Endonuclease</keyword>
<protein>
    <submittedName>
        <fullName evidence="2">DDE superfamily endonuclease domain-containing protein</fullName>
    </submittedName>
</protein>
<evidence type="ECO:0000259" key="1">
    <source>
        <dbReference type="Pfam" id="PF03184"/>
    </source>
</evidence>
<reference evidence="2" key="1">
    <citation type="submission" date="2015-07" db="EMBL/GenBank/DDBJ databases">
        <title>Adaptation to a free-living lifestyle via gene acquisitions in the diplomonad Trepomonas sp. PC1.</title>
        <authorList>
            <person name="Xu F."/>
            <person name="Jerlstrom-Hultqvist J."/>
            <person name="Kolisko M."/>
            <person name="Simpson A.G.B."/>
            <person name="Roger A.J."/>
            <person name="Svard S.G."/>
            <person name="Andersson J.O."/>
        </authorList>
    </citation>
    <scope>NUCLEOTIDE SEQUENCE</scope>
    <source>
        <strain evidence="2">PC1</strain>
    </source>
</reference>
<evidence type="ECO:0000313" key="2">
    <source>
        <dbReference type="EMBL" id="JAP91282.1"/>
    </source>
</evidence>
<dbReference type="GO" id="GO:0003676">
    <property type="term" value="F:nucleic acid binding"/>
    <property type="evidence" value="ECO:0007669"/>
    <property type="project" value="InterPro"/>
</dbReference>
<proteinExistence type="predicted"/>
<dbReference type="InterPro" id="IPR004875">
    <property type="entry name" value="DDE_SF_endonuclease_dom"/>
</dbReference>
<dbReference type="AlphaFoldDB" id="A0A146K319"/>
<dbReference type="Pfam" id="PF03184">
    <property type="entry name" value="DDE_1"/>
    <property type="match status" value="1"/>
</dbReference>